<protein>
    <recommendedName>
        <fullName evidence="4">Type IV fimbrial biogenesis protein PilY1</fullName>
    </recommendedName>
</protein>
<evidence type="ECO:0000313" key="3">
    <source>
        <dbReference type="Proteomes" id="UP000064967"/>
    </source>
</evidence>
<name>A0A0K1PJA0_9BACT</name>
<evidence type="ECO:0008006" key="4">
    <source>
        <dbReference type="Google" id="ProtNLM"/>
    </source>
</evidence>
<gene>
    <name evidence="2" type="ORF">AKJ09_00264</name>
</gene>
<sequence>MNPVMKKHRSWLGWGCLAALATTGILGAASGCADSEASTVFEEDAAIVPPTPQPDASTTTDVVDAAKTDATDCDASDEHCNQAVVTCADTDWCPKDSGVEALYSLTAIWGSSASDIWAVGSAGTVLHYDGNAWTLDTPFTPSTLRAIAGTSATNLWAVTTIDGIFHRTLDDAGVPTWQKAPPAITGTLAITSPLRGAWASGNDVVVVGDLVTVRPSGFGKPSSYYQEWQTTSAGSAWVSLPGADTLSMYGIWGPDLSQLWVVGNSTSRGGVAYRRNLVDGGVYAGDAGDAGLPGWTETDLQTAQPLAAVWGSGSADVWAVGRFGTIRHFDGTGWQIVESPTTDDLNAVWGTGPRDVWVAGDYGTILHFDGTSWQPTSTAWPLGQKPHLYGIWGSGANDVWAVGQGGTLVHFAGKFADAGGAQ</sequence>
<keyword evidence="3" id="KW-1185">Reference proteome</keyword>
<dbReference type="PROSITE" id="PS51257">
    <property type="entry name" value="PROKAR_LIPOPROTEIN"/>
    <property type="match status" value="1"/>
</dbReference>
<feature type="signal peptide" evidence="1">
    <location>
        <begin position="1"/>
        <end position="28"/>
    </location>
</feature>
<accession>A0A0K1PJA0</accession>
<proteinExistence type="predicted"/>
<reference evidence="2 3" key="1">
    <citation type="submission" date="2015-08" db="EMBL/GenBank/DDBJ databases">
        <authorList>
            <person name="Babu N.S."/>
            <person name="Beckwith C.J."/>
            <person name="Beseler K.G."/>
            <person name="Brison A."/>
            <person name="Carone J.V."/>
            <person name="Caskin T.P."/>
            <person name="Diamond M."/>
            <person name="Durham M.E."/>
            <person name="Foxe J.M."/>
            <person name="Go M."/>
            <person name="Henderson B.A."/>
            <person name="Jones I.B."/>
            <person name="McGettigan J.A."/>
            <person name="Micheletti S.J."/>
            <person name="Nasrallah M.E."/>
            <person name="Ortiz D."/>
            <person name="Piller C.R."/>
            <person name="Privatt S.R."/>
            <person name="Schneider S.L."/>
            <person name="Sharp S."/>
            <person name="Smith T.C."/>
            <person name="Stanton J.D."/>
            <person name="Ullery H.E."/>
            <person name="Wilson R.J."/>
            <person name="Serrano M.G."/>
            <person name="Buck G."/>
            <person name="Lee V."/>
            <person name="Wang Y."/>
            <person name="Carvalho R."/>
            <person name="Voegtly L."/>
            <person name="Shi R."/>
            <person name="Duckworth R."/>
            <person name="Johnson A."/>
            <person name="Loviza R."/>
            <person name="Walstead R."/>
            <person name="Shah Z."/>
            <person name="Kiflezghi M."/>
            <person name="Wade K."/>
            <person name="Ball S.L."/>
            <person name="Bradley K.W."/>
            <person name="Asai D.J."/>
            <person name="Bowman C.A."/>
            <person name="Russell D.A."/>
            <person name="Pope W.H."/>
            <person name="Jacobs-Sera D."/>
            <person name="Hendrix R.W."/>
            <person name="Hatfull G.F."/>
        </authorList>
    </citation>
    <scope>NUCLEOTIDE SEQUENCE [LARGE SCALE GENOMIC DNA]</scope>
    <source>
        <strain evidence="2 3">DSM 27648</strain>
    </source>
</reference>
<evidence type="ECO:0000313" key="2">
    <source>
        <dbReference type="EMBL" id="AKU93600.1"/>
    </source>
</evidence>
<feature type="chain" id="PRO_5005465831" description="Type IV fimbrial biogenesis protein PilY1" evidence="1">
    <location>
        <begin position="29"/>
        <end position="422"/>
    </location>
</feature>
<dbReference type="STRING" id="1391654.AKJ09_00264"/>
<evidence type="ECO:0000256" key="1">
    <source>
        <dbReference type="SAM" id="SignalP"/>
    </source>
</evidence>
<dbReference type="AlphaFoldDB" id="A0A0K1PJA0"/>
<dbReference type="KEGG" id="llu:AKJ09_00264"/>
<keyword evidence="1" id="KW-0732">Signal</keyword>
<organism evidence="2 3">
    <name type="scientific">Labilithrix luteola</name>
    <dbReference type="NCBI Taxonomy" id="1391654"/>
    <lineage>
        <taxon>Bacteria</taxon>
        <taxon>Pseudomonadati</taxon>
        <taxon>Myxococcota</taxon>
        <taxon>Polyangia</taxon>
        <taxon>Polyangiales</taxon>
        <taxon>Labilitrichaceae</taxon>
        <taxon>Labilithrix</taxon>
    </lineage>
</organism>
<dbReference type="Proteomes" id="UP000064967">
    <property type="component" value="Chromosome"/>
</dbReference>
<dbReference type="EMBL" id="CP012333">
    <property type="protein sequence ID" value="AKU93600.1"/>
    <property type="molecule type" value="Genomic_DNA"/>
</dbReference>